<dbReference type="Gene3D" id="2.40.440.10">
    <property type="entry name" value="L,D-transpeptidase catalytic domain-like"/>
    <property type="match status" value="1"/>
</dbReference>
<dbReference type="InterPro" id="IPR005490">
    <property type="entry name" value="LD_TPept_cat_dom"/>
</dbReference>
<dbReference type="OrthoDB" id="9809748at2"/>
<organism evidence="10 11">
    <name type="scientific">Hydrogenivirga caldilitoris</name>
    <dbReference type="NCBI Taxonomy" id="246264"/>
    <lineage>
        <taxon>Bacteria</taxon>
        <taxon>Pseudomonadati</taxon>
        <taxon>Aquificota</taxon>
        <taxon>Aquificia</taxon>
        <taxon>Aquificales</taxon>
        <taxon>Aquificaceae</taxon>
        <taxon>Hydrogenivirga</taxon>
    </lineage>
</organism>
<name>A0A497XQR4_9AQUI</name>
<evidence type="ECO:0000256" key="2">
    <source>
        <dbReference type="ARBA" id="ARBA00005992"/>
    </source>
</evidence>
<evidence type="ECO:0000313" key="11">
    <source>
        <dbReference type="Proteomes" id="UP000267841"/>
    </source>
</evidence>
<dbReference type="Gene3D" id="1.25.40.10">
    <property type="entry name" value="Tetratricopeptide repeat domain"/>
    <property type="match status" value="1"/>
</dbReference>
<dbReference type="SMART" id="SM00028">
    <property type="entry name" value="TPR"/>
    <property type="match status" value="1"/>
</dbReference>
<dbReference type="GO" id="GO:0009252">
    <property type="term" value="P:peptidoglycan biosynthetic process"/>
    <property type="evidence" value="ECO:0007669"/>
    <property type="project" value="UniProtKB-UniPathway"/>
</dbReference>
<dbReference type="GO" id="GO:0004180">
    <property type="term" value="F:carboxypeptidase activity"/>
    <property type="evidence" value="ECO:0007669"/>
    <property type="project" value="UniProtKB-ARBA"/>
</dbReference>
<dbReference type="Proteomes" id="UP000267841">
    <property type="component" value="Unassembled WGS sequence"/>
</dbReference>
<evidence type="ECO:0000313" key="10">
    <source>
        <dbReference type="EMBL" id="RLJ70500.1"/>
    </source>
</evidence>
<gene>
    <name evidence="10" type="ORF">BCF55_0775</name>
</gene>
<evidence type="ECO:0000256" key="4">
    <source>
        <dbReference type="ARBA" id="ARBA00022960"/>
    </source>
</evidence>
<dbReference type="PROSITE" id="PS50005">
    <property type="entry name" value="TPR"/>
    <property type="match status" value="1"/>
</dbReference>
<dbReference type="PANTHER" id="PTHR36699:SF1">
    <property type="entry name" value="L,D-TRANSPEPTIDASE YAFK-RELATED"/>
    <property type="match status" value="1"/>
</dbReference>
<evidence type="ECO:0000256" key="3">
    <source>
        <dbReference type="ARBA" id="ARBA00022679"/>
    </source>
</evidence>
<feature type="domain" description="L,D-TPase catalytic" evidence="9">
    <location>
        <begin position="143"/>
        <end position="274"/>
    </location>
</feature>
<dbReference type="SUPFAM" id="SSF48452">
    <property type="entry name" value="TPR-like"/>
    <property type="match status" value="1"/>
</dbReference>
<evidence type="ECO:0000256" key="8">
    <source>
        <dbReference type="PROSITE-ProRule" id="PRU01373"/>
    </source>
</evidence>
<sequence length="404" mass="47828">MLWLRVLILLFIFGIGFGSHPEDLERGNLTNSFERFIEGKATDYDLYIIKSLAEDIKEEPPEYVKLFARGLIAERRGDLEEAIENYLKSIELKRDYNPSYFRFNELIRRVEHPEKFRQKMTDIIWDRFSIPPPVIVENPEDKFVFLVEKMSQYLLIYKGKVLENLYPVTTGQDWEDKWSEGDKRTPEGVYYFTEFIPPEKLPKMYGGIAVVLNYPNPVDKLLGKGGSGIWLHGSDEENRYNIPFSTRGCVVAENNDLRHIVKRIAKNNTLIAIYKEIPTDIELDDVKGFLKTWEESWENKDIDTFLSLYSDKFTWEKGNYRSWSNYKRRTILSKKRIKVDIEDLTILAFRRGLSDNVEYYVAEFHQTYKSDAYSDKGFKRLYILKENGKLKILREEFRKEKKTQ</sequence>
<feature type="active site" description="Proton donor/acceptor" evidence="8">
    <location>
        <position position="232"/>
    </location>
</feature>
<keyword evidence="5 8" id="KW-0573">Peptidoglycan synthesis</keyword>
<feature type="active site" description="Nucleophile" evidence="8">
    <location>
        <position position="249"/>
    </location>
</feature>
<dbReference type="GO" id="GO:0008360">
    <property type="term" value="P:regulation of cell shape"/>
    <property type="evidence" value="ECO:0007669"/>
    <property type="project" value="UniProtKB-UniRule"/>
</dbReference>
<keyword evidence="6 8" id="KW-0961">Cell wall biogenesis/degradation</keyword>
<dbReference type="PROSITE" id="PS52029">
    <property type="entry name" value="LD_TPASE"/>
    <property type="match status" value="1"/>
</dbReference>
<dbReference type="SUPFAM" id="SSF141523">
    <property type="entry name" value="L,D-transpeptidase catalytic domain-like"/>
    <property type="match status" value="1"/>
</dbReference>
<feature type="repeat" description="TPR" evidence="7">
    <location>
        <begin position="63"/>
        <end position="96"/>
    </location>
</feature>
<dbReference type="InterPro" id="IPR011990">
    <property type="entry name" value="TPR-like_helical_dom_sf"/>
</dbReference>
<dbReference type="PANTHER" id="PTHR36699">
    <property type="entry name" value="LD-TRANSPEPTIDASE"/>
    <property type="match status" value="1"/>
</dbReference>
<keyword evidence="4 8" id="KW-0133">Cell shape</keyword>
<dbReference type="InterPro" id="IPR056203">
    <property type="entry name" value="Cds6_C"/>
</dbReference>
<evidence type="ECO:0000259" key="9">
    <source>
        <dbReference type="PROSITE" id="PS52029"/>
    </source>
</evidence>
<proteinExistence type="inferred from homology"/>
<evidence type="ECO:0000256" key="6">
    <source>
        <dbReference type="ARBA" id="ARBA00023316"/>
    </source>
</evidence>
<dbReference type="SUPFAM" id="SSF54427">
    <property type="entry name" value="NTF2-like"/>
    <property type="match status" value="1"/>
</dbReference>
<accession>A0A497XQR4</accession>
<dbReference type="AlphaFoldDB" id="A0A497XQR4"/>
<comment type="caution">
    <text evidence="10">The sequence shown here is derived from an EMBL/GenBank/DDBJ whole genome shotgun (WGS) entry which is preliminary data.</text>
</comment>
<dbReference type="Pfam" id="PF03734">
    <property type="entry name" value="YkuD"/>
    <property type="match status" value="1"/>
</dbReference>
<evidence type="ECO:0000256" key="7">
    <source>
        <dbReference type="PROSITE-ProRule" id="PRU00339"/>
    </source>
</evidence>
<dbReference type="EMBL" id="RCCJ01000001">
    <property type="protein sequence ID" value="RLJ70500.1"/>
    <property type="molecule type" value="Genomic_DNA"/>
</dbReference>
<keyword evidence="11" id="KW-1185">Reference proteome</keyword>
<dbReference type="InterPro" id="IPR038063">
    <property type="entry name" value="Transpep_catalytic_dom"/>
</dbReference>
<dbReference type="InterPro" id="IPR032710">
    <property type="entry name" value="NTF2-like_dom_sf"/>
</dbReference>
<dbReference type="RefSeq" id="WP_121010238.1">
    <property type="nucleotide sequence ID" value="NZ_RCCJ01000001.1"/>
</dbReference>
<dbReference type="Pfam" id="PF24125">
    <property type="entry name" value="Cds6_C"/>
    <property type="match status" value="1"/>
</dbReference>
<evidence type="ECO:0000256" key="1">
    <source>
        <dbReference type="ARBA" id="ARBA00004752"/>
    </source>
</evidence>
<comment type="pathway">
    <text evidence="1 8">Cell wall biogenesis; peptidoglycan biosynthesis.</text>
</comment>
<dbReference type="Gene3D" id="3.10.450.50">
    <property type="match status" value="1"/>
</dbReference>
<protein>
    <submittedName>
        <fullName evidence="10">Murein L,D-transpeptidase YafK</fullName>
    </submittedName>
</protein>
<keyword evidence="7" id="KW-0802">TPR repeat</keyword>
<dbReference type="GO" id="GO:0071555">
    <property type="term" value="P:cell wall organization"/>
    <property type="evidence" value="ECO:0007669"/>
    <property type="project" value="UniProtKB-UniRule"/>
</dbReference>
<reference evidence="10 11" key="1">
    <citation type="submission" date="2018-10" db="EMBL/GenBank/DDBJ databases">
        <title>Genomic Encyclopedia of Archaeal and Bacterial Type Strains, Phase II (KMG-II): from individual species to whole genera.</title>
        <authorList>
            <person name="Goeker M."/>
        </authorList>
    </citation>
    <scope>NUCLEOTIDE SEQUENCE [LARGE SCALE GENOMIC DNA]</scope>
    <source>
        <strain evidence="10 11">DSM 16510</strain>
    </source>
</reference>
<dbReference type="UniPathway" id="UPA00219"/>
<dbReference type="GO" id="GO:0016740">
    <property type="term" value="F:transferase activity"/>
    <property type="evidence" value="ECO:0007669"/>
    <property type="project" value="UniProtKB-KW"/>
</dbReference>
<dbReference type="CDD" id="cd16913">
    <property type="entry name" value="YkuD_like"/>
    <property type="match status" value="1"/>
</dbReference>
<dbReference type="InterPro" id="IPR019734">
    <property type="entry name" value="TPR_rpt"/>
</dbReference>
<evidence type="ECO:0000256" key="5">
    <source>
        <dbReference type="ARBA" id="ARBA00022984"/>
    </source>
</evidence>
<keyword evidence="3" id="KW-0808">Transferase</keyword>
<comment type="similarity">
    <text evidence="2">Belongs to the YkuD family.</text>
</comment>